<keyword evidence="4" id="KW-1185">Reference proteome</keyword>
<name>J3P4I7_GAET3</name>
<dbReference type="AlphaFoldDB" id="J3P4I7"/>
<feature type="compositionally biased region" description="Low complexity" evidence="1">
    <location>
        <begin position="470"/>
        <end position="492"/>
    </location>
</feature>
<dbReference type="GeneID" id="20348882"/>
<feature type="compositionally biased region" description="Low complexity" evidence="1">
    <location>
        <begin position="256"/>
        <end position="281"/>
    </location>
</feature>
<feature type="region of interest" description="Disordered" evidence="1">
    <location>
        <begin position="547"/>
        <end position="568"/>
    </location>
</feature>
<reference evidence="2" key="3">
    <citation type="submission" date="2010-09" db="EMBL/GenBank/DDBJ databases">
        <title>Annotation of Gaeumannomyces graminis var. tritici R3-111a-1.</title>
        <authorList>
            <consortium name="The Broad Institute Genome Sequencing Platform"/>
            <person name="Ma L.-J."/>
            <person name="Dead R."/>
            <person name="Young S.K."/>
            <person name="Zeng Q."/>
            <person name="Gargeya S."/>
            <person name="Fitzgerald M."/>
            <person name="Haas B."/>
            <person name="Abouelleil A."/>
            <person name="Alvarado L."/>
            <person name="Arachchi H.M."/>
            <person name="Berlin A."/>
            <person name="Brown A."/>
            <person name="Chapman S.B."/>
            <person name="Chen Z."/>
            <person name="Dunbar C."/>
            <person name="Freedman E."/>
            <person name="Gearin G."/>
            <person name="Gellesch M."/>
            <person name="Goldberg J."/>
            <person name="Griggs A."/>
            <person name="Gujja S."/>
            <person name="Heiman D."/>
            <person name="Howarth C."/>
            <person name="Larson L."/>
            <person name="Lui A."/>
            <person name="MacDonald P.J.P."/>
            <person name="Mehta T."/>
            <person name="Montmayeur A."/>
            <person name="Murphy C."/>
            <person name="Neiman D."/>
            <person name="Pearson M."/>
            <person name="Priest M."/>
            <person name="Roberts A."/>
            <person name="Saif S."/>
            <person name="Shea T."/>
            <person name="Shenoy N."/>
            <person name="Sisk P."/>
            <person name="Stolte C."/>
            <person name="Sykes S."/>
            <person name="Yandava C."/>
            <person name="Wortman J."/>
            <person name="Nusbaum C."/>
            <person name="Birren B."/>
        </authorList>
    </citation>
    <scope>NUCLEOTIDE SEQUENCE</scope>
    <source>
        <strain evidence="2">R3-111a-1</strain>
    </source>
</reference>
<feature type="compositionally biased region" description="Acidic residues" evidence="1">
    <location>
        <begin position="455"/>
        <end position="469"/>
    </location>
</feature>
<feature type="compositionally biased region" description="Polar residues" evidence="1">
    <location>
        <begin position="110"/>
        <end position="130"/>
    </location>
</feature>
<feature type="region of interest" description="Disordered" evidence="1">
    <location>
        <begin position="103"/>
        <end position="130"/>
    </location>
</feature>
<reference evidence="2" key="2">
    <citation type="submission" date="2010-07" db="EMBL/GenBank/DDBJ databases">
        <authorList>
            <consortium name="The Broad Institute Genome Sequencing Platform"/>
            <consortium name="Broad Institute Genome Sequencing Center for Infectious Disease"/>
            <person name="Ma L.-J."/>
            <person name="Dead R."/>
            <person name="Young S."/>
            <person name="Zeng Q."/>
            <person name="Koehrsen M."/>
            <person name="Alvarado L."/>
            <person name="Berlin A."/>
            <person name="Chapman S.B."/>
            <person name="Chen Z."/>
            <person name="Freedman E."/>
            <person name="Gellesch M."/>
            <person name="Goldberg J."/>
            <person name="Griggs A."/>
            <person name="Gujja S."/>
            <person name="Heilman E.R."/>
            <person name="Heiman D."/>
            <person name="Hepburn T."/>
            <person name="Howarth C."/>
            <person name="Jen D."/>
            <person name="Larson L."/>
            <person name="Mehta T."/>
            <person name="Neiman D."/>
            <person name="Pearson M."/>
            <person name="Roberts A."/>
            <person name="Saif S."/>
            <person name="Shea T."/>
            <person name="Shenoy N."/>
            <person name="Sisk P."/>
            <person name="Stolte C."/>
            <person name="Sykes S."/>
            <person name="Walk T."/>
            <person name="White J."/>
            <person name="Yandava C."/>
            <person name="Haas B."/>
            <person name="Nusbaum C."/>
            <person name="Birren B."/>
        </authorList>
    </citation>
    <scope>NUCLEOTIDE SEQUENCE</scope>
    <source>
        <strain evidence="2">R3-111a-1</strain>
    </source>
</reference>
<evidence type="ECO:0000256" key="1">
    <source>
        <dbReference type="SAM" id="MobiDB-lite"/>
    </source>
</evidence>
<feature type="compositionally biased region" description="Polar residues" evidence="1">
    <location>
        <begin position="202"/>
        <end position="216"/>
    </location>
</feature>
<feature type="region of interest" description="Disordered" evidence="1">
    <location>
        <begin position="244"/>
        <end position="283"/>
    </location>
</feature>
<dbReference type="EnsemblFungi" id="EJT74584">
    <property type="protein sequence ID" value="EJT74584"/>
    <property type="gene ID" value="GGTG_08424"/>
</dbReference>
<dbReference type="HOGENOM" id="CLU_458588_0_0_1"/>
<accession>J3P4I7</accession>
<feature type="compositionally biased region" description="Pro residues" evidence="1">
    <location>
        <begin position="167"/>
        <end position="179"/>
    </location>
</feature>
<dbReference type="Proteomes" id="UP000006039">
    <property type="component" value="Unassembled WGS sequence"/>
</dbReference>
<feature type="compositionally biased region" description="Basic residues" evidence="1">
    <location>
        <begin position="191"/>
        <end position="201"/>
    </location>
</feature>
<evidence type="ECO:0000313" key="2">
    <source>
        <dbReference type="EMBL" id="EJT74584.1"/>
    </source>
</evidence>
<dbReference type="VEuPathDB" id="FungiDB:GGTG_08424"/>
<protein>
    <submittedName>
        <fullName evidence="2 3">Uncharacterized protein</fullName>
    </submittedName>
</protein>
<sequence>MGPKTKAEPRQRFSMLQSLLGGKKNKRQSTLGEPVLERPGDRPLPFRPSVVRSYTMPMITTDPLASHPVRLESMHGSITDGTSSSGSSISGLSILGDMAVVTSAPATPGGSEQQQQQAWSGRPTQASSSAGAVTGLQALFADPNDIAIFSSPLTASPAATAASSPVTPSPVTPITPAPSSPSSADTDNHKFRSNIVRRTRASRPSSRVFSPQQPSPLSACEEEAAAAAQQRSVSAPVAVTPAASSAVPAQLPPRPSSSSGATTAAPTTTTATTTSATTMTTDPLKGLMLQIPKVPQKNVKRVWNPTGGRLRSVSQAPPSPIAEEAVGLPPRPVTVWGSKAWEGAAAAAPTTTTAVARSAVEALPPAAWCSNLTTKDIGSLTPQLGSPGCRPSSSSEESPICLPKIDRGPNLSAIFAGPPPVLPVSMAPAPPPAAKPVTRRHTSPVEAVYELEGSSAEEDIYDDDYDYDNDSSSSSSLRHSAVSEASSAPPADACPPLDGGVCSPATNHPSPVTPLGSFGDLTYAVASPVDGGNKQYKAFRPGPVRAATDVGGAVPQATPRPRDSGKAECEAWVRRSQLFQMNEKTVPMRRHMPEF</sequence>
<gene>
    <name evidence="3" type="primary">20348882</name>
    <name evidence="2" type="ORF">GGTG_08424</name>
</gene>
<feature type="region of interest" description="Disordered" evidence="1">
    <location>
        <begin position="158"/>
        <end position="224"/>
    </location>
</feature>
<organism evidence="2">
    <name type="scientific">Gaeumannomyces tritici (strain R3-111a-1)</name>
    <name type="common">Wheat and barley take-all root rot fungus</name>
    <name type="synonym">Gaeumannomyces graminis var. tritici</name>
    <dbReference type="NCBI Taxonomy" id="644352"/>
    <lineage>
        <taxon>Eukaryota</taxon>
        <taxon>Fungi</taxon>
        <taxon>Dikarya</taxon>
        <taxon>Ascomycota</taxon>
        <taxon>Pezizomycotina</taxon>
        <taxon>Sordariomycetes</taxon>
        <taxon>Sordariomycetidae</taxon>
        <taxon>Magnaporthales</taxon>
        <taxon>Magnaporthaceae</taxon>
        <taxon>Gaeumannomyces</taxon>
    </lineage>
</organism>
<dbReference type="RefSeq" id="XP_009224528.1">
    <property type="nucleotide sequence ID" value="XM_009226264.1"/>
</dbReference>
<reference evidence="4" key="1">
    <citation type="submission" date="2010-07" db="EMBL/GenBank/DDBJ databases">
        <title>The genome sequence of Gaeumannomyces graminis var. tritici strain R3-111a-1.</title>
        <authorList>
            <consortium name="The Broad Institute Genome Sequencing Platform"/>
            <person name="Ma L.-J."/>
            <person name="Dead R."/>
            <person name="Young S."/>
            <person name="Zeng Q."/>
            <person name="Koehrsen M."/>
            <person name="Alvarado L."/>
            <person name="Berlin A."/>
            <person name="Chapman S.B."/>
            <person name="Chen Z."/>
            <person name="Freedman E."/>
            <person name="Gellesch M."/>
            <person name="Goldberg J."/>
            <person name="Griggs A."/>
            <person name="Gujja S."/>
            <person name="Heilman E.R."/>
            <person name="Heiman D."/>
            <person name="Hepburn T."/>
            <person name="Howarth C."/>
            <person name="Jen D."/>
            <person name="Larson L."/>
            <person name="Mehta T."/>
            <person name="Neiman D."/>
            <person name="Pearson M."/>
            <person name="Roberts A."/>
            <person name="Saif S."/>
            <person name="Shea T."/>
            <person name="Shenoy N."/>
            <person name="Sisk P."/>
            <person name="Stolte C."/>
            <person name="Sykes S."/>
            <person name="Walk T."/>
            <person name="White J."/>
            <person name="Yandava C."/>
            <person name="Haas B."/>
            <person name="Nusbaum C."/>
            <person name="Birren B."/>
        </authorList>
    </citation>
    <scope>NUCLEOTIDE SEQUENCE [LARGE SCALE GENOMIC DNA]</scope>
    <source>
        <strain evidence="4">R3-111a-1</strain>
    </source>
</reference>
<reference evidence="3" key="4">
    <citation type="journal article" date="2015" name="G3 (Bethesda)">
        <title>Genome sequences of three phytopathogenic species of the Magnaporthaceae family of fungi.</title>
        <authorList>
            <person name="Okagaki L.H."/>
            <person name="Nunes C.C."/>
            <person name="Sailsbery J."/>
            <person name="Clay B."/>
            <person name="Brown D."/>
            <person name="John T."/>
            <person name="Oh Y."/>
            <person name="Young N."/>
            <person name="Fitzgerald M."/>
            <person name="Haas B.J."/>
            <person name="Zeng Q."/>
            <person name="Young S."/>
            <person name="Adiconis X."/>
            <person name="Fan L."/>
            <person name="Levin J.Z."/>
            <person name="Mitchell T.K."/>
            <person name="Okubara P.A."/>
            <person name="Farman M.L."/>
            <person name="Kohn L.M."/>
            <person name="Birren B."/>
            <person name="Ma L.-J."/>
            <person name="Dean R.A."/>
        </authorList>
    </citation>
    <scope>NUCLEOTIDE SEQUENCE</scope>
    <source>
        <strain evidence="3">R3-111a-1</strain>
    </source>
</reference>
<evidence type="ECO:0000313" key="3">
    <source>
        <dbReference type="EnsemblFungi" id="EJT74584"/>
    </source>
</evidence>
<feature type="region of interest" description="Disordered" evidence="1">
    <location>
        <begin position="18"/>
        <end position="48"/>
    </location>
</feature>
<proteinExistence type="predicted"/>
<feature type="region of interest" description="Disordered" evidence="1">
    <location>
        <begin position="449"/>
        <end position="492"/>
    </location>
</feature>
<reference evidence="3" key="5">
    <citation type="submission" date="2018-04" db="UniProtKB">
        <authorList>
            <consortium name="EnsemblFungi"/>
        </authorList>
    </citation>
    <scope>IDENTIFICATION</scope>
    <source>
        <strain evidence="3">R3-111a-1</strain>
    </source>
</reference>
<evidence type="ECO:0000313" key="4">
    <source>
        <dbReference type="Proteomes" id="UP000006039"/>
    </source>
</evidence>
<dbReference type="EMBL" id="GL385398">
    <property type="protein sequence ID" value="EJT74584.1"/>
    <property type="molecule type" value="Genomic_DNA"/>
</dbReference>